<sequence length="848" mass="94175">MAILRKNTNYGVTDISPRLQDTLNANGMQAHITMTQTGDYELVTLSHNSSEPRRYSLDQQQVENLMNGGTSAWDKKAYNTFVGIVKEDYYIPGSFVAARNANSPVNMGLDGHRLAPGEYGYREPRFFYPFEGPRYGRFDSIIDGLMGLAHGGRIRRIDGRPFYASSAPVVIDRPDGRLRPGEMKTGAYGFYDKGMKQKQDVLQSMSISEQQLPKVERPKGQSVPLNSISSPVYMSAEKFQQVLSSHGIVIDEKKNLLTIKSASVPTNLEYKLNPDETKKLMNEKFKYSDKRGVHNKDGVSVNERLAILNAVIGKDFTDKITVEMLNSKDYVDIKLKPEVEKELGLHQEAANQYMASKLDIIDMKDMREDYRSGFLDRWNSIGVVDGRGLNPNKGFYLPVKDGRAVSVGEIQVSPVNDGKGATTFRMTAVINNQLMSHDISKEDYIKFINYNDEYRLKLFDKVFDEVKIKDASNGVLEDPVRSGRIEDADGVAVLNGHYNLVNDNVSAAITGAMAYKDQISGNYILNMRESKDIGMWSYKITEKQYLAFKNADDDGKAKLLSTIIPITDENKQPLSVVKEIRLPLSTAERRVSSYSENIDMKDALQSGAGRPYNERMADALNKTIFKDTEHIKATALSGTDIKAVTQGEAKLVADGKAQPTLAELRENVKIALKGEAGVNGQSLENLKPNKEWVRSGGHGRATEVGDIAVERLRDAEGKVIEGKYKMTAVIDGNVFSHEITQKDFDKFRAINDTQRMKLFDKIFPEVEMKTKAGHGFNLGAAILAAVSVGMDVVGSVMAEPRPRPELYASRNVFSKPGVASPEAVSAALYESESEHLRRGPSEGRGMGI</sequence>
<feature type="region of interest" description="Disordered" evidence="1">
    <location>
        <begin position="829"/>
        <end position="848"/>
    </location>
</feature>
<dbReference type="EMBL" id="CP013195">
    <property type="protein sequence ID" value="ALO49103.1"/>
    <property type="molecule type" value="Genomic_DNA"/>
</dbReference>
<dbReference type="OrthoDB" id="1035881at2"/>
<dbReference type="Proteomes" id="UP000056252">
    <property type="component" value="Chromosome"/>
</dbReference>
<accession>A0A0S2KM34</accession>
<dbReference type="RefSeq" id="WP_025065682.1">
    <property type="nucleotide sequence ID" value="NZ_CP013195.1"/>
</dbReference>
<name>A0A0S2KM34_9BACT</name>
<evidence type="ECO:0000313" key="2">
    <source>
        <dbReference type="EMBL" id="ALO49103.1"/>
    </source>
</evidence>
<evidence type="ECO:0000313" key="3">
    <source>
        <dbReference type="Proteomes" id="UP000056252"/>
    </source>
</evidence>
<proteinExistence type="predicted"/>
<organism evidence="2 3">
    <name type="scientific">Hoylesella enoeca</name>
    <dbReference type="NCBI Taxonomy" id="76123"/>
    <lineage>
        <taxon>Bacteria</taxon>
        <taxon>Pseudomonadati</taxon>
        <taxon>Bacteroidota</taxon>
        <taxon>Bacteroidia</taxon>
        <taxon>Bacteroidales</taxon>
        <taxon>Prevotellaceae</taxon>
        <taxon>Hoylesella</taxon>
    </lineage>
</organism>
<dbReference type="eggNOG" id="ENOG502Z7Y7">
    <property type="taxonomic scope" value="Bacteria"/>
</dbReference>
<evidence type="ECO:0008006" key="4">
    <source>
        <dbReference type="Google" id="ProtNLM"/>
    </source>
</evidence>
<protein>
    <recommendedName>
        <fullName evidence="4">DUF3945 domain-containing protein</fullName>
    </recommendedName>
</protein>
<evidence type="ECO:0000256" key="1">
    <source>
        <dbReference type="SAM" id="MobiDB-lite"/>
    </source>
</evidence>
<dbReference type="KEGG" id="peo:AS203_08390"/>
<keyword evidence="3" id="KW-1185">Reference proteome</keyword>
<feature type="compositionally biased region" description="Basic and acidic residues" evidence="1">
    <location>
        <begin position="832"/>
        <end position="841"/>
    </location>
</feature>
<reference evidence="3" key="1">
    <citation type="submission" date="2015-11" db="EMBL/GenBank/DDBJ databases">
        <authorList>
            <person name="Holder M.E."/>
            <person name="Ajami N.J."/>
            <person name="Petrosino J.F."/>
        </authorList>
    </citation>
    <scope>NUCLEOTIDE SEQUENCE [LARGE SCALE GENOMIC DNA]</scope>
    <source>
        <strain evidence="3">F0113</strain>
    </source>
</reference>
<dbReference type="STRING" id="76123.AS203_08390"/>
<gene>
    <name evidence="2" type="ORF">AS203_08390</name>
</gene>
<dbReference type="AlphaFoldDB" id="A0A0S2KM34"/>